<protein>
    <recommendedName>
        <fullName evidence="3">Signal peptidase complex subunit 1</fullName>
    </recommendedName>
</protein>
<dbReference type="PANTHER" id="PTHR13202">
    <property type="entry name" value="MICROSOMAL SIGNAL PEPTIDASE 12 KDA SUBUNIT"/>
    <property type="match status" value="1"/>
</dbReference>
<name>A0A5J4YSF9_PORPP</name>
<dbReference type="AlphaFoldDB" id="A0A5J4YSF9"/>
<evidence type="ECO:0000256" key="8">
    <source>
        <dbReference type="ARBA" id="ARBA00045204"/>
    </source>
</evidence>
<reference evidence="11" key="1">
    <citation type="journal article" date="2019" name="Nat. Commun.">
        <title>Expansion of phycobilisome linker gene families in mesophilic red algae.</title>
        <authorList>
            <person name="Lee J."/>
            <person name="Kim D."/>
            <person name="Bhattacharya D."/>
            <person name="Yoon H.S."/>
        </authorList>
    </citation>
    <scope>NUCLEOTIDE SEQUENCE [LARGE SCALE GENOMIC DNA]</scope>
    <source>
        <strain evidence="11">CCMP 1328</strain>
    </source>
</reference>
<dbReference type="EMBL" id="VRMN01000005">
    <property type="protein sequence ID" value="KAA8494266.1"/>
    <property type="molecule type" value="Genomic_DNA"/>
</dbReference>
<evidence type="ECO:0000313" key="11">
    <source>
        <dbReference type="Proteomes" id="UP000324585"/>
    </source>
</evidence>
<dbReference type="InterPro" id="IPR009542">
    <property type="entry name" value="Spc1/SPCS1"/>
</dbReference>
<evidence type="ECO:0000256" key="2">
    <source>
        <dbReference type="ARBA" id="ARBA00005245"/>
    </source>
</evidence>
<evidence type="ECO:0000256" key="7">
    <source>
        <dbReference type="ARBA" id="ARBA00023136"/>
    </source>
</evidence>
<comment type="function">
    <text evidence="8">Component of the signal peptidase complex (SPC) which catalyzes the cleavage of N-terminal signal sequences from nascent proteins as they are translocated into the lumen of the endoplasmic reticulum. Dispensable for SPC enzymatic activity.</text>
</comment>
<feature type="transmembrane region" description="Helical" evidence="9">
    <location>
        <begin position="12"/>
        <end position="32"/>
    </location>
</feature>
<evidence type="ECO:0000256" key="5">
    <source>
        <dbReference type="ARBA" id="ARBA00022824"/>
    </source>
</evidence>
<sequence>MDLRGQYLAERVFMIAQPLALVLSYMAGYLASDTRLVLIAYAAISAISLLVCVPSWPMYRRHPLQFVPQPPSSEHE</sequence>
<keyword evidence="11" id="KW-1185">Reference proteome</keyword>
<comment type="similarity">
    <text evidence="2">Belongs to the SPCS1 family.</text>
</comment>
<proteinExistence type="inferred from homology"/>
<dbReference type="OMA" id="ERVFMIA"/>
<organism evidence="10 11">
    <name type="scientific">Porphyridium purpureum</name>
    <name type="common">Red alga</name>
    <name type="synonym">Porphyridium cruentum</name>
    <dbReference type="NCBI Taxonomy" id="35688"/>
    <lineage>
        <taxon>Eukaryota</taxon>
        <taxon>Rhodophyta</taxon>
        <taxon>Bangiophyceae</taxon>
        <taxon>Porphyridiales</taxon>
        <taxon>Porphyridiaceae</taxon>
        <taxon>Porphyridium</taxon>
    </lineage>
</organism>
<dbReference type="GO" id="GO:0006465">
    <property type="term" value="P:signal peptide processing"/>
    <property type="evidence" value="ECO:0007669"/>
    <property type="project" value="InterPro"/>
</dbReference>
<evidence type="ECO:0000256" key="3">
    <source>
        <dbReference type="ARBA" id="ARBA00017059"/>
    </source>
</evidence>
<keyword evidence="7 9" id="KW-0472">Membrane</keyword>
<dbReference type="GO" id="GO:0005787">
    <property type="term" value="C:signal peptidase complex"/>
    <property type="evidence" value="ECO:0007669"/>
    <property type="project" value="InterPro"/>
</dbReference>
<dbReference type="OrthoDB" id="263893at2759"/>
<dbReference type="Proteomes" id="UP000324585">
    <property type="component" value="Unassembled WGS sequence"/>
</dbReference>
<evidence type="ECO:0000313" key="10">
    <source>
        <dbReference type="EMBL" id="KAA8494266.1"/>
    </source>
</evidence>
<evidence type="ECO:0000256" key="4">
    <source>
        <dbReference type="ARBA" id="ARBA00022692"/>
    </source>
</evidence>
<evidence type="ECO:0000256" key="1">
    <source>
        <dbReference type="ARBA" id="ARBA00004477"/>
    </source>
</evidence>
<dbReference type="PANTHER" id="PTHR13202:SF0">
    <property type="entry name" value="SIGNAL PEPTIDASE COMPLEX SUBUNIT 1"/>
    <property type="match status" value="1"/>
</dbReference>
<feature type="transmembrane region" description="Helical" evidence="9">
    <location>
        <begin position="38"/>
        <end position="59"/>
    </location>
</feature>
<keyword evidence="6 9" id="KW-1133">Transmembrane helix</keyword>
<gene>
    <name evidence="10" type="ORF">FVE85_4241</name>
</gene>
<evidence type="ECO:0000256" key="9">
    <source>
        <dbReference type="SAM" id="Phobius"/>
    </source>
</evidence>
<evidence type="ECO:0000256" key="6">
    <source>
        <dbReference type="ARBA" id="ARBA00022989"/>
    </source>
</evidence>
<keyword evidence="5" id="KW-0256">Endoplasmic reticulum</keyword>
<comment type="subcellular location">
    <subcellularLocation>
        <location evidence="1">Endoplasmic reticulum membrane</location>
        <topology evidence="1">Multi-pass membrane protein</topology>
    </subcellularLocation>
</comment>
<dbReference type="Pfam" id="PF06645">
    <property type="entry name" value="SPC12"/>
    <property type="match status" value="1"/>
</dbReference>
<accession>A0A5J4YSF9</accession>
<comment type="caution">
    <text evidence="10">The sequence shown here is derived from an EMBL/GenBank/DDBJ whole genome shotgun (WGS) entry which is preliminary data.</text>
</comment>
<dbReference type="GO" id="GO:0045047">
    <property type="term" value="P:protein targeting to ER"/>
    <property type="evidence" value="ECO:0007669"/>
    <property type="project" value="TreeGrafter"/>
</dbReference>
<keyword evidence="4 9" id="KW-0812">Transmembrane</keyword>